<feature type="non-terminal residue" evidence="2">
    <location>
        <position position="85"/>
    </location>
</feature>
<dbReference type="AlphaFoldDB" id="A0A383EY11"/>
<name>A0A383EY11_9ZZZZ</name>
<gene>
    <name evidence="2" type="ORF">METZ01_LOCUS513862</name>
</gene>
<organism evidence="2">
    <name type="scientific">marine metagenome</name>
    <dbReference type="NCBI Taxonomy" id="408172"/>
    <lineage>
        <taxon>unclassified sequences</taxon>
        <taxon>metagenomes</taxon>
        <taxon>ecological metagenomes</taxon>
    </lineage>
</organism>
<dbReference type="SUPFAM" id="SSF53335">
    <property type="entry name" value="S-adenosyl-L-methionine-dependent methyltransferases"/>
    <property type="match status" value="1"/>
</dbReference>
<evidence type="ECO:0000259" key="1">
    <source>
        <dbReference type="Pfam" id="PF17836"/>
    </source>
</evidence>
<proteinExistence type="predicted"/>
<dbReference type="Pfam" id="PF17836">
    <property type="entry name" value="PglD_N"/>
    <property type="match status" value="1"/>
</dbReference>
<reference evidence="2" key="1">
    <citation type="submission" date="2018-05" db="EMBL/GenBank/DDBJ databases">
        <authorList>
            <person name="Lanie J.A."/>
            <person name="Ng W.-L."/>
            <person name="Kazmierczak K.M."/>
            <person name="Andrzejewski T.M."/>
            <person name="Davidsen T.M."/>
            <person name="Wayne K.J."/>
            <person name="Tettelin H."/>
            <person name="Glass J.I."/>
            <person name="Rusch D."/>
            <person name="Podicherti R."/>
            <person name="Tsui H.-C.T."/>
            <person name="Winkler M.E."/>
        </authorList>
    </citation>
    <scope>NUCLEOTIDE SEQUENCE</scope>
</reference>
<dbReference type="EMBL" id="UINC01229337">
    <property type="protein sequence ID" value="SVE61008.1"/>
    <property type="molecule type" value="Genomic_DNA"/>
</dbReference>
<dbReference type="InterPro" id="IPR029063">
    <property type="entry name" value="SAM-dependent_MTases_sf"/>
</dbReference>
<dbReference type="Gene3D" id="3.40.50.20">
    <property type="match status" value="1"/>
</dbReference>
<dbReference type="InterPro" id="IPR041561">
    <property type="entry name" value="PglD_N"/>
</dbReference>
<accession>A0A383EY11</accession>
<protein>
    <recommendedName>
        <fullName evidence="1">PglD N-terminal domain-containing protein</fullName>
    </recommendedName>
</protein>
<feature type="domain" description="PglD N-terminal" evidence="1">
    <location>
        <begin position="6"/>
        <end position="85"/>
    </location>
</feature>
<evidence type="ECO:0000313" key="2">
    <source>
        <dbReference type="EMBL" id="SVE61008.1"/>
    </source>
</evidence>
<sequence>MNVLKKIIIVGAGGFGREVVWTIQDCNKISKTYSIEGFIDENKSLIGKKISGIPVLGNLDWFKNNNNSDIFCVISISDGKARERV</sequence>